<comment type="caution">
    <text evidence="6">The sequence shown here is derived from an EMBL/GenBank/DDBJ whole genome shotgun (WGS) entry which is preliminary data.</text>
</comment>
<comment type="subcellular location">
    <subcellularLocation>
        <location evidence="1">Membrane</location>
        <topology evidence="1">Multi-pass membrane protein</topology>
    </subcellularLocation>
</comment>
<evidence type="ECO:0000256" key="5">
    <source>
        <dbReference type="SAM" id="Phobius"/>
    </source>
</evidence>
<feature type="transmembrane region" description="Helical" evidence="5">
    <location>
        <begin position="92"/>
        <end position="116"/>
    </location>
</feature>
<dbReference type="InterPro" id="IPR019109">
    <property type="entry name" value="MamF_MmsF"/>
</dbReference>
<keyword evidence="4 5" id="KW-0472">Membrane</keyword>
<evidence type="ECO:0000256" key="2">
    <source>
        <dbReference type="ARBA" id="ARBA00022692"/>
    </source>
</evidence>
<dbReference type="Proteomes" id="UP000276770">
    <property type="component" value="Unassembled WGS sequence"/>
</dbReference>
<evidence type="ECO:0000256" key="1">
    <source>
        <dbReference type="ARBA" id="ARBA00004141"/>
    </source>
</evidence>
<proteinExistence type="predicted"/>
<dbReference type="AlphaFoldDB" id="A0A3L7K0U8"/>
<dbReference type="EMBL" id="RCVZ01000003">
    <property type="protein sequence ID" value="RLQ96707.1"/>
    <property type="molecule type" value="Genomic_DNA"/>
</dbReference>
<organism evidence="6 7">
    <name type="scientific">Falsibacillus albus</name>
    <dbReference type="NCBI Taxonomy" id="2478915"/>
    <lineage>
        <taxon>Bacteria</taxon>
        <taxon>Bacillati</taxon>
        <taxon>Bacillota</taxon>
        <taxon>Bacilli</taxon>
        <taxon>Bacillales</taxon>
        <taxon>Bacillaceae</taxon>
        <taxon>Falsibacillus</taxon>
    </lineage>
</organism>
<keyword evidence="7" id="KW-1185">Reference proteome</keyword>
<protein>
    <submittedName>
        <fullName evidence="6">DUF4870 domain-containing protein</fullName>
    </submittedName>
</protein>
<gene>
    <name evidence="6" type="ORF">D9X91_06275</name>
</gene>
<name>A0A3L7K0U8_9BACI</name>
<keyword evidence="2 5" id="KW-0812">Transmembrane</keyword>
<evidence type="ECO:0000313" key="7">
    <source>
        <dbReference type="Proteomes" id="UP000276770"/>
    </source>
</evidence>
<dbReference type="OrthoDB" id="2328241at2"/>
<keyword evidence="3 5" id="KW-1133">Transmembrane helix</keyword>
<feature type="transmembrane region" description="Helical" evidence="5">
    <location>
        <begin position="61"/>
        <end position="80"/>
    </location>
</feature>
<evidence type="ECO:0000256" key="4">
    <source>
        <dbReference type="ARBA" id="ARBA00023136"/>
    </source>
</evidence>
<accession>A0A3L7K0U8</accession>
<evidence type="ECO:0000256" key="3">
    <source>
        <dbReference type="ARBA" id="ARBA00022989"/>
    </source>
</evidence>
<reference evidence="6 7" key="1">
    <citation type="submission" date="2018-10" db="EMBL/GenBank/DDBJ databases">
        <title>Falsibacillus sp. genome draft.</title>
        <authorList>
            <person name="Shi S."/>
        </authorList>
    </citation>
    <scope>NUCLEOTIDE SEQUENCE [LARGE SCALE GENOMIC DNA]</scope>
    <source>
        <strain evidence="6 7">GY 10110</strain>
    </source>
</reference>
<sequence>MKLFCWVHRIDIKELIFLNDNSNKAISSLCYFSVFFAGFILPLIVWLVVKDSEVKRHAKSALISHIIPVITIPFIIGAVFMDIGTFSSGTGIPGFFIIAIVLSILLSLIVVIWNVYKGIKVLL</sequence>
<feature type="transmembrane region" description="Helical" evidence="5">
    <location>
        <begin position="25"/>
        <end position="49"/>
    </location>
</feature>
<evidence type="ECO:0000313" key="6">
    <source>
        <dbReference type="EMBL" id="RLQ96707.1"/>
    </source>
</evidence>
<dbReference type="Pfam" id="PF09685">
    <property type="entry name" value="MamF_MmsF"/>
    <property type="match status" value="1"/>
</dbReference>